<dbReference type="Gramene" id="mRNA:HanXRQr2_Chr06g0268961">
    <property type="protein sequence ID" value="mRNA:HanXRQr2_Chr06g0268961"/>
    <property type="gene ID" value="HanXRQr2_Chr06g0268961"/>
</dbReference>
<organism evidence="1 2">
    <name type="scientific">Helianthus annuus</name>
    <name type="common">Common sunflower</name>
    <dbReference type="NCBI Taxonomy" id="4232"/>
    <lineage>
        <taxon>Eukaryota</taxon>
        <taxon>Viridiplantae</taxon>
        <taxon>Streptophyta</taxon>
        <taxon>Embryophyta</taxon>
        <taxon>Tracheophyta</taxon>
        <taxon>Spermatophyta</taxon>
        <taxon>Magnoliopsida</taxon>
        <taxon>eudicotyledons</taxon>
        <taxon>Gunneridae</taxon>
        <taxon>Pentapetalae</taxon>
        <taxon>asterids</taxon>
        <taxon>campanulids</taxon>
        <taxon>Asterales</taxon>
        <taxon>Asteraceae</taxon>
        <taxon>Asteroideae</taxon>
        <taxon>Heliantheae alliance</taxon>
        <taxon>Heliantheae</taxon>
        <taxon>Helianthus</taxon>
    </lineage>
</organism>
<name>A0A9K3IUX5_HELAN</name>
<gene>
    <name evidence="1" type="ORF">HanXRQr2_Chr06g0268961</name>
</gene>
<dbReference type="EMBL" id="MNCJ02000321">
    <property type="protein sequence ID" value="KAF5803236.1"/>
    <property type="molecule type" value="Genomic_DNA"/>
</dbReference>
<reference evidence="1" key="2">
    <citation type="submission" date="2020-06" db="EMBL/GenBank/DDBJ databases">
        <title>Helianthus annuus Genome sequencing and assembly Release 2.</title>
        <authorList>
            <person name="Gouzy J."/>
            <person name="Langlade N."/>
            <person name="Munos S."/>
        </authorList>
    </citation>
    <scope>NUCLEOTIDE SEQUENCE</scope>
    <source>
        <tissue evidence="1">Leaves</tissue>
    </source>
</reference>
<comment type="caution">
    <text evidence="1">The sequence shown here is derived from an EMBL/GenBank/DDBJ whole genome shotgun (WGS) entry which is preliminary data.</text>
</comment>
<keyword evidence="2" id="KW-1185">Reference proteome</keyword>
<evidence type="ECO:0000313" key="1">
    <source>
        <dbReference type="EMBL" id="KAF5803236.1"/>
    </source>
</evidence>
<dbReference type="AlphaFoldDB" id="A0A9K3IUX5"/>
<reference evidence="1" key="1">
    <citation type="journal article" date="2017" name="Nature">
        <title>The sunflower genome provides insights into oil metabolism, flowering and Asterid evolution.</title>
        <authorList>
            <person name="Badouin H."/>
            <person name="Gouzy J."/>
            <person name="Grassa C.J."/>
            <person name="Murat F."/>
            <person name="Staton S.E."/>
            <person name="Cottret L."/>
            <person name="Lelandais-Briere C."/>
            <person name="Owens G.L."/>
            <person name="Carrere S."/>
            <person name="Mayjonade B."/>
            <person name="Legrand L."/>
            <person name="Gill N."/>
            <person name="Kane N.C."/>
            <person name="Bowers J.E."/>
            <person name="Hubner S."/>
            <person name="Bellec A."/>
            <person name="Berard A."/>
            <person name="Berges H."/>
            <person name="Blanchet N."/>
            <person name="Boniface M.C."/>
            <person name="Brunel D."/>
            <person name="Catrice O."/>
            <person name="Chaidir N."/>
            <person name="Claudel C."/>
            <person name="Donnadieu C."/>
            <person name="Faraut T."/>
            <person name="Fievet G."/>
            <person name="Helmstetter N."/>
            <person name="King M."/>
            <person name="Knapp S.J."/>
            <person name="Lai Z."/>
            <person name="Le Paslier M.C."/>
            <person name="Lippi Y."/>
            <person name="Lorenzon L."/>
            <person name="Mandel J.R."/>
            <person name="Marage G."/>
            <person name="Marchand G."/>
            <person name="Marquand E."/>
            <person name="Bret-Mestries E."/>
            <person name="Morien E."/>
            <person name="Nambeesan S."/>
            <person name="Nguyen T."/>
            <person name="Pegot-Espagnet P."/>
            <person name="Pouilly N."/>
            <person name="Raftis F."/>
            <person name="Sallet E."/>
            <person name="Schiex T."/>
            <person name="Thomas J."/>
            <person name="Vandecasteele C."/>
            <person name="Vares D."/>
            <person name="Vear F."/>
            <person name="Vautrin S."/>
            <person name="Crespi M."/>
            <person name="Mangin B."/>
            <person name="Burke J.M."/>
            <person name="Salse J."/>
            <person name="Munos S."/>
            <person name="Vincourt P."/>
            <person name="Rieseberg L.H."/>
            <person name="Langlade N.B."/>
        </authorList>
    </citation>
    <scope>NUCLEOTIDE SEQUENCE</scope>
    <source>
        <tissue evidence="1">Leaves</tissue>
    </source>
</reference>
<protein>
    <submittedName>
        <fullName evidence="1">Uncharacterized protein</fullName>
    </submittedName>
</protein>
<proteinExistence type="predicted"/>
<dbReference type="Proteomes" id="UP000215914">
    <property type="component" value="Unassembled WGS sequence"/>
</dbReference>
<evidence type="ECO:0000313" key="2">
    <source>
        <dbReference type="Proteomes" id="UP000215914"/>
    </source>
</evidence>
<sequence length="66" mass="7766">MQYIQLMLLAMPQIRFNTLVDMVKWLIIVAVMEQSLDFALCCLEKSVANCDSLSFIQVQRPFLLRW</sequence>
<accession>A0A9K3IUX5</accession>